<dbReference type="PANTHER" id="PTHR23427:SF2">
    <property type="entry name" value="SURFEIT LOCUS PROTEIN 1"/>
    <property type="match status" value="1"/>
</dbReference>
<gene>
    <name evidence="8" type="ORF">RIL96_11825</name>
</gene>
<dbReference type="PANTHER" id="PTHR23427">
    <property type="entry name" value="SURFEIT LOCUS PROTEIN"/>
    <property type="match status" value="1"/>
</dbReference>
<keyword evidence="6" id="KW-1003">Cell membrane</keyword>
<reference evidence="8 9" key="1">
    <citation type="submission" date="2023-09" db="EMBL/GenBank/DDBJ databases">
        <title>Description of three actinobacteria isolated from air of manufacturing shop in a pharmaceutical factory.</title>
        <authorList>
            <person name="Zhang D.-F."/>
        </authorList>
    </citation>
    <scope>NUCLEOTIDE SEQUENCE [LARGE SCALE GENOMIC DNA]</scope>
    <source>
        <strain evidence="8 9">LY-0111</strain>
    </source>
</reference>
<keyword evidence="9" id="KW-1185">Reference proteome</keyword>
<name>A0ABU2DV60_9MICC</name>
<sequence>MSRYRFLLTPTWLGWLALCVLFAVACAFLAQWQIDRREQALEEINRVVSNYDEDPVPYAEVRDLYDSPSAADEWTVTTVTGEYLADDTKLVRNRAHAGSIGYEQLVPFAVSGSEDIVVVSRGWLPTDSADGSLPAYMPQPPEGEVELIMRLKPAEPAIDRDAPEGQLASVDTAEYSAEIGEDLMPGAYGLMSSEDPAPEQAPQQLTRPELDEGPHLSYSMQWYAFGLLGFLGWGYAARIHARDQDLAEAEDTQGSEEIVHRAAGVSTQDRIREARRRRRLRSGQLSDEDIEDAWSEEHLRETPEAGGEQQPGDRNLRDQELRATR</sequence>
<feature type="region of interest" description="Disordered" evidence="7">
    <location>
        <begin position="276"/>
        <end position="325"/>
    </location>
</feature>
<keyword evidence="4 6" id="KW-1133">Transmembrane helix</keyword>
<evidence type="ECO:0000313" key="8">
    <source>
        <dbReference type="EMBL" id="MDR8020250.1"/>
    </source>
</evidence>
<accession>A0ABU2DV60</accession>
<comment type="caution">
    <text evidence="8">The sequence shown here is derived from an EMBL/GenBank/DDBJ whole genome shotgun (WGS) entry which is preliminary data.</text>
</comment>
<comment type="subcellular location">
    <subcellularLocation>
        <location evidence="6">Cell membrane</location>
        <topology evidence="6">Multi-pass membrane protein</topology>
    </subcellularLocation>
    <subcellularLocation>
        <location evidence="1">Membrane</location>
    </subcellularLocation>
</comment>
<feature type="compositionally biased region" description="Basic and acidic residues" evidence="7">
    <location>
        <begin position="314"/>
        <end position="325"/>
    </location>
</feature>
<dbReference type="EMBL" id="JAVKGR010000019">
    <property type="protein sequence ID" value="MDR8020250.1"/>
    <property type="molecule type" value="Genomic_DNA"/>
</dbReference>
<protein>
    <recommendedName>
        <fullName evidence="6">SURF1-like protein</fullName>
    </recommendedName>
</protein>
<keyword evidence="3 6" id="KW-0812">Transmembrane</keyword>
<dbReference type="Pfam" id="PF02104">
    <property type="entry name" value="SURF1"/>
    <property type="match status" value="1"/>
</dbReference>
<feature type="region of interest" description="Disordered" evidence="7">
    <location>
        <begin position="186"/>
        <end position="212"/>
    </location>
</feature>
<dbReference type="PROSITE" id="PS50895">
    <property type="entry name" value="SURF1"/>
    <property type="match status" value="1"/>
</dbReference>
<keyword evidence="5 6" id="KW-0472">Membrane</keyword>
<evidence type="ECO:0000256" key="6">
    <source>
        <dbReference type="RuleBase" id="RU363076"/>
    </source>
</evidence>
<dbReference type="InterPro" id="IPR002994">
    <property type="entry name" value="Surf1/Shy1"/>
</dbReference>
<organism evidence="8 9">
    <name type="scientific">Nesterenkonia aerolata</name>
    <dbReference type="NCBI Taxonomy" id="3074079"/>
    <lineage>
        <taxon>Bacteria</taxon>
        <taxon>Bacillati</taxon>
        <taxon>Actinomycetota</taxon>
        <taxon>Actinomycetes</taxon>
        <taxon>Micrococcales</taxon>
        <taxon>Micrococcaceae</taxon>
        <taxon>Nesterenkonia</taxon>
    </lineage>
</organism>
<feature type="region of interest" description="Disordered" evidence="7">
    <location>
        <begin position="251"/>
        <end position="270"/>
    </location>
</feature>
<dbReference type="CDD" id="cd06662">
    <property type="entry name" value="SURF1"/>
    <property type="match status" value="1"/>
</dbReference>
<dbReference type="PROSITE" id="PS51257">
    <property type="entry name" value="PROKAR_LIPOPROTEIN"/>
    <property type="match status" value="1"/>
</dbReference>
<evidence type="ECO:0000313" key="9">
    <source>
        <dbReference type="Proteomes" id="UP001251870"/>
    </source>
</evidence>
<evidence type="ECO:0000256" key="1">
    <source>
        <dbReference type="ARBA" id="ARBA00004370"/>
    </source>
</evidence>
<dbReference type="Proteomes" id="UP001251870">
    <property type="component" value="Unassembled WGS sequence"/>
</dbReference>
<evidence type="ECO:0000256" key="2">
    <source>
        <dbReference type="ARBA" id="ARBA00007165"/>
    </source>
</evidence>
<evidence type="ECO:0000256" key="4">
    <source>
        <dbReference type="ARBA" id="ARBA00022989"/>
    </source>
</evidence>
<evidence type="ECO:0000256" key="3">
    <source>
        <dbReference type="ARBA" id="ARBA00022692"/>
    </source>
</evidence>
<evidence type="ECO:0000256" key="5">
    <source>
        <dbReference type="ARBA" id="ARBA00023136"/>
    </source>
</evidence>
<dbReference type="RefSeq" id="WP_310549230.1">
    <property type="nucleotide sequence ID" value="NZ_JAVKGR010000019.1"/>
</dbReference>
<dbReference type="InterPro" id="IPR045214">
    <property type="entry name" value="Surf1/Surf4"/>
</dbReference>
<feature type="transmembrane region" description="Helical" evidence="6">
    <location>
        <begin position="12"/>
        <end position="30"/>
    </location>
</feature>
<evidence type="ECO:0000256" key="7">
    <source>
        <dbReference type="SAM" id="MobiDB-lite"/>
    </source>
</evidence>
<comment type="similarity">
    <text evidence="2 6">Belongs to the SURF1 family.</text>
</comment>
<comment type="caution">
    <text evidence="6">Lacks conserved residue(s) required for the propagation of feature annotation.</text>
</comment>
<proteinExistence type="inferred from homology"/>